<dbReference type="InterPro" id="IPR008927">
    <property type="entry name" value="6-PGluconate_DH-like_C_sf"/>
</dbReference>
<evidence type="ECO:0000256" key="1">
    <source>
        <dbReference type="ARBA" id="ARBA00023002"/>
    </source>
</evidence>
<protein>
    <submittedName>
        <fullName evidence="4">3-hydroxyisobutyrate dehydrogenase-like beta-hydroxyacid dehydrogenase</fullName>
    </submittedName>
</protein>
<feature type="domain" description="6-phosphogluconate dehydrogenase NADP-binding" evidence="2">
    <location>
        <begin position="9"/>
        <end position="147"/>
    </location>
</feature>
<reference evidence="4 5" key="1">
    <citation type="submission" date="2023-07" db="EMBL/GenBank/DDBJ databases">
        <title>Sorghum-associated microbial communities from plants grown in Nebraska, USA.</title>
        <authorList>
            <person name="Schachtman D."/>
        </authorList>
    </citation>
    <scope>NUCLEOTIDE SEQUENCE [LARGE SCALE GENOMIC DNA]</scope>
    <source>
        <strain evidence="4 5">4256</strain>
    </source>
</reference>
<dbReference type="InterPro" id="IPR006115">
    <property type="entry name" value="6PGDH_NADP-bd"/>
</dbReference>
<proteinExistence type="predicted"/>
<dbReference type="Pfam" id="PF09130">
    <property type="entry name" value="DUF1932"/>
    <property type="match status" value="1"/>
</dbReference>
<dbReference type="SUPFAM" id="SSF51735">
    <property type="entry name" value="NAD(P)-binding Rossmann-fold domains"/>
    <property type="match status" value="1"/>
</dbReference>
<dbReference type="Proteomes" id="UP001267638">
    <property type="component" value="Unassembled WGS sequence"/>
</dbReference>
<dbReference type="Gene3D" id="1.10.1040.10">
    <property type="entry name" value="N-(1-d-carboxylethyl)-l-norvaline Dehydrogenase, domain 2"/>
    <property type="match status" value="1"/>
</dbReference>
<dbReference type="PIRSF" id="PIRSF000103">
    <property type="entry name" value="HIBADH"/>
    <property type="match status" value="1"/>
</dbReference>
<feature type="domain" description="Phosphogluconate dehydrogenase NAD-binding putative C-terminal" evidence="3">
    <location>
        <begin position="198"/>
        <end position="268"/>
    </location>
</feature>
<evidence type="ECO:0000313" key="5">
    <source>
        <dbReference type="Proteomes" id="UP001267638"/>
    </source>
</evidence>
<keyword evidence="5" id="KW-1185">Reference proteome</keyword>
<dbReference type="InterPro" id="IPR015814">
    <property type="entry name" value="Pgluconate_DH_NAD-bd_C"/>
</dbReference>
<comment type="caution">
    <text evidence="4">The sequence shown here is derived from an EMBL/GenBank/DDBJ whole genome shotgun (WGS) entry which is preliminary data.</text>
</comment>
<name>A0ABU1X6L8_SPHXE</name>
<dbReference type="EMBL" id="JAVDWV010000024">
    <property type="protein sequence ID" value="MDR7156939.1"/>
    <property type="molecule type" value="Genomic_DNA"/>
</dbReference>
<evidence type="ECO:0000259" key="3">
    <source>
        <dbReference type="Pfam" id="PF09130"/>
    </source>
</evidence>
<keyword evidence="1" id="KW-0560">Oxidoreductase</keyword>
<evidence type="ECO:0000313" key="4">
    <source>
        <dbReference type="EMBL" id="MDR7156939.1"/>
    </source>
</evidence>
<dbReference type="Pfam" id="PF03446">
    <property type="entry name" value="NAD_binding_2"/>
    <property type="match status" value="1"/>
</dbReference>
<dbReference type="SUPFAM" id="SSF48179">
    <property type="entry name" value="6-phosphogluconate dehydrogenase C-terminal domain-like"/>
    <property type="match status" value="1"/>
</dbReference>
<sequence length="319" mass="33081">MSFPMEQEVGLIGFGEAGSTFARAGDWAAAAHVYDAKTDAAATRDAMLAAYMQAGVLPARFLEDALDGVGLILSLVTADQALAVAEAAAAMIAPGALYCDMNSVAPQTKQAAARAIEAAGAHYVDVAVMAPVDPARLNVPLLLSGERADEAQARLAALGFAKIRIVGADVGRASSIKMIRSVMVKGMEALTAECVLAAEAADVLDEVLASLDASEKAKPWAERADYNLDRMLVHGLRRAAEMEEVVKTLEGLGTGAAMTRGTVARQRAIGALGMKIVPEGLGAKIGAVSSNVIPAQSDIHLATSRQEELLGDGFPPSRE</sequence>
<dbReference type="InterPro" id="IPR015815">
    <property type="entry name" value="HIBADH-related"/>
</dbReference>
<dbReference type="Gene3D" id="3.40.50.720">
    <property type="entry name" value="NAD(P)-binding Rossmann-like Domain"/>
    <property type="match status" value="1"/>
</dbReference>
<organism evidence="4 5">
    <name type="scientific">Sphingobium xenophagum</name>
    <dbReference type="NCBI Taxonomy" id="121428"/>
    <lineage>
        <taxon>Bacteria</taxon>
        <taxon>Pseudomonadati</taxon>
        <taxon>Pseudomonadota</taxon>
        <taxon>Alphaproteobacteria</taxon>
        <taxon>Sphingomonadales</taxon>
        <taxon>Sphingomonadaceae</taxon>
        <taxon>Sphingobium</taxon>
    </lineage>
</organism>
<accession>A0ABU1X6L8</accession>
<gene>
    <name evidence="4" type="ORF">J2W40_003785</name>
</gene>
<dbReference type="InterPro" id="IPR036291">
    <property type="entry name" value="NAD(P)-bd_dom_sf"/>
</dbReference>
<evidence type="ECO:0000259" key="2">
    <source>
        <dbReference type="Pfam" id="PF03446"/>
    </source>
</evidence>
<dbReference type="InterPro" id="IPR013328">
    <property type="entry name" value="6PGD_dom2"/>
</dbReference>